<dbReference type="EMBL" id="CP012333">
    <property type="protein sequence ID" value="AKU99391.1"/>
    <property type="molecule type" value="Genomic_DNA"/>
</dbReference>
<gene>
    <name evidence="1" type="ORF">AKJ09_06055</name>
</gene>
<protein>
    <submittedName>
        <fullName evidence="1">Uncharacterized protein</fullName>
    </submittedName>
</protein>
<sequence>MNPRNPFYVLELAPEATPGDVERQGRKLLGLLELGAERGRTYTCPLGTYPRDATMVREALSVLRDPQRRRKEGLIAKLFVPPSGEEKEPLDAPLKDAFLIRYRGL</sequence>
<dbReference type="RefSeq" id="WP_146650839.1">
    <property type="nucleotide sequence ID" value="NZ_CP012333.1"/>
</dbReference>
<evidence type="ECO:0000313" key="1">
    <source>
        <dbReference type="EMBL" id="AKU99391.1"/>
    </source>
</evidence>
<reference evidence="1 2" key="1">
    <citation type="submission" date="2015-08" db="EMBL/GenBank/DDBJ databases">
        <authorList>
            <person name="Babu N.S."/>
            <person name="Beckwith C.J."/>
            <person name="Beseler K.G."/>
            <person name="Brison A."/>
            <person name="Carone J.V."/>
            <person name="Caskin T.P."/>
            <person name="Diamond M."/>
            <person name="Durham M.E."/>
            <person name="Foxe J.M."/>
            <person name="Go M."/>
            <person name="Henderson B.A."/>
            <person name="Jones I.B."/>
            <person name="McGettigan J.A."/>
            <person name="Micheletti S.J."/>
            <person name="Nasrallah M.E."/>
            <person name="Ortiz D."/>
            <person name="Piller C.R."/>
            <person name="Privatt S.R."/>
            <person name="Schneider S.L."/>
            <person name="Sharp S."/>
            <person name="Smith T.C."/>
            <person name="Stanton J.D."/>
            <person name="Ullery H.E."/>
            <person name="Wilson R.J."/>
            <person name="Serrano M.G."/>
            <person name="Buck G."/>
            <person name="Lee V."/>
            <person name="Wang Y."/>
            <person name="Carvalho R."/>
            <person name="Voegtly L."/>
            <person name="Shi R."/>
            <person name="Duckworth R."/>
            <person name="Johnson A."/>
            <person name="Loviza R."/>
            <person name="Walstead R."/>
            <person name="Shah Z."/>
            <person name="Kiflezghi M."/>
            <person name="Wade K."/>
            <person name="Ball S.L."/>
            <person name="Bradley K.W."/>
            <person name="Asai D.J."/>
            <person name="Bowman C.A."/>
            <person name="Russell D.A."/>
            <person name="Pope W.H."/>
            <person name="Jacobs-Sera D."/>
            <person name="Hendrix R.W."/>
            <person name="Hatfull G.F."/>
        </authorList>
    </citation>
    <scope>NUCLEOTIDE SEQUENCE [LARGE SCALE GENOMIC DNA]</scope>
    <source>
        <strain evidence="1 2">DSM 27648</strain>
    </source>
</reference>
<keyword evidence="2" id="KW-1185">Reference proteome</keyword>
<dbReference type="STRING" id="1391654.AKJ09_06055"/>
<name>A0A0K1Q191_9BACT</name>
<proteinExistence type="predicted"/>
<dbReference type="AlphaFoldDB" id="A0A0K1Q191"/>
<accession>A0A0K1Q191</accession>
<evidence type="ECO:0000313" key="2">
    <source>
        <dbReference type="Proteomes" id="UP000064967"/>
    </source>
</evidence>
<dbReference type="KEGG" id="llu:AKJ09_06055"/>
<dbReference type="OrthoDB" id="5516917at2"/>
<dbReference type="Proteomes" id="UP000064967">
    <property type="component" value="Chromosome"/>
</dbReference>
<organism evidence="1 2">
    <name type="scientific">Labilithrix luteola</name>
    <dbReference type="NCBI Taxonomy" id="1391654"/>
    <lineage>
        <taxon>Bacteria</taxon>
        <taxon>Pseudomonadati</taxon>
        <taxon>Myxococcota</taxon>
        <taxon>Polyangia</taxon>
        <taxon>Polyangiales</taxon>
        <taxon>Labilitrichaceae</taxon>
        <taxon>Labilithrix</taxon>
    </lineage>
</organism>